<dbReference type="Proteomes" id="UP000033220">
    <property type="component" value="Chromosome DSM 122"/>
</dbReference>
<feature type="transmembrane region" description="Helical" evidence="1">
    <location>
        <begin position="33"/>
        <end position="56"/>
    </location>
</feature>
<keyword evidence="1" id="KW-0472">Membrane</keyword>
<reference evidence="2 3" key="1">
    <citation type="submission" date="2012-02" db="EMBL/GenBank/DDBJ databases">
        <title>Shotgun genome sequence of Phaeospirillum photometricum DSM 122.</title>
        <authorList>
            <person name="Duquesne K."/>
            <person name="Sturgis J."/>
        </authorList>
    </citation>
    <scope>NUCLEOTIDE SEQUENCE [LARGE SCALE GENOMIC DNA]</scope>
    <source>
        <strain evidence="3">DSM122</strain>
    </source>
</reference>
<dbReference type="AlphaFoldDB" id="H6SS17"/>
<dbReference type="HOGENOM" id="CLU_2883002_0_0_5"/>
<evidence type="ECO:0000313" key="3">
    <source>
        <dbReference type="Proteomes" id="UP000033220"/>
    </source>
</evidence>
<feature type="transmembrane region" description="Helical" evidence="1">
    <location>
        <begin position="7"/>
        <end position="27"/>
    </location>
</feature>
<evidence type="ECO:0000256" key="1">
    <source>
        <dbReference type="SAM" id="Phobius"/>
    </source>
</evidence>
<name>H6SS17_PARPM</name>
<dbReference type="STRING" id="1150469.RSPPHO_01070"/>
<dbReference type="EMBL" id="HE663493">
    <property type="protein sequence ID" value="CCG07696.1"/>
    <property type="molecule type" value="Genomic_DNA"/>
</dbReference>
<accession>H6SS17</accession>
<dbReference type="RefSeq" id="WP_014414336.1">
    <property type="nucleotide sequence ID" value="NC_017059.1"/>
</dbReference>
<keyword evidence="3" id="KW-1185">Reference proteome</keyword>
<evidence type="ECO:0000313" key="2">
    <source>
        <dbReference type="EMBL" id="CCG07696.1"/>
    </source>
</evidence>
<sequence>MVTGKLLGILAVALTGLLLYVGVYVLGVTVSSVILYGAQFLGLGLCVLLFVLIILVTRGKVEN</sequence>
<organism evidence="2 3">
    <name type="scientific">Pararhodospirillum photometricum DSM 122</name>
    <dbReference type="NCBI Taxonomy" id="1150469"/>
    <lineage>
        <taxon>Bacteria</taxon>
        <taxon>Pseudomonadati</taxon>
        <taxon>Pseudomonadota</taxon>
        <taxon>Alphaproteobacteria</taxon>
        <taxon>Rhodospirillales</taxon>
        <taxon>Rhodospirillaceae</taxon>
        <taxon>Pararhodospirillum</taxon>
    </lineage>
</organism>
<dbReference type="PATRIC" id="fig|1150469.3.peg.1219"/>
<protein>
    <submittedName>
        <fullName evidence="2">Uncharacterized protein</fullName>
    </submittedName>
</protein>
<gene>
    <name evidence="2" type="ORF">RSPPHO_01070</name>
</gene>
<keyword evidence="1" id="KW-0812">Transmembrane</keyword>
<proteinExistence type="predicted"/>
<dbReference type="KEGG" id="rpm:RSPPHO_01070"/>
<keyword evidence="1" id="KW-1133">Transmembrane helix</keyword>